<proteinExistence type="predicted"/>
<evidence type="ECO:0000313" key="3">
    <source>
        <dbReference type="Proteomes" id="UP000037432"/>
    </source>
</evidence>
<evidence type="ECO:0000256" key="1">
    <source>
        <dbReference type="SAM" id="MobiDB-lite"/>
    </source>
</evidence>
<feature type="region of interest" description="Disordered" evidence="1">
    <location>
        <begin position="1"/>
        <end position="27"/>
    </location>
</feature>
<protein>
    <submittedName>
        <fullName evidence="2">Uncharacterized protein</fullName>
    </submittedName>
</protein>
<organism evidence="2 3">
    <name type="scientific">Streptomyces viridochromogenes</name>
    <dbReference type="NCBI Taxonomy" id="1938"/>
    <lineage>
        <taxon>Bacteria</taxon>
        <taxon>Bacillati</taxon>
        <taxon>Actinomycetota</taxon>
        <taxon>Actinomycetes</taxon>
        <taxon>Kitasatosporales</taxon>
        <taxon>Streptomycetaceae</taxon>
        <taxon>Streptomyces</taxon>
    </lineage>
</organism>
<dbReference type="EMBL" id="LFNT01000043">
    <property type="protein sequence ID" value="KMS70887.1"/>
    <property type="molecule type" value="Genomic_DNA"/>
</dbReference>
<evidence type="ECO:0000313" key="2">
    <source>
        <dbReference type="EMBL" id="KMS70887.1"/>
    </source>
</evidence>
<gene>
    <name evidence="2" type="ORF">ACM01_29890</name>
</gene>
<dbReference type="AlphaFoldDB" id="A0A0J7Z5W9"/>
<accession>A0A0J7Z5W9</accession>
<dbReference type="PATRIC" id="fig|1938.4.peg.7674"/>
<dbReference type="Proteomes" id="UP000037432">
    <property type="component" value="Unassembled WGS sequence"/>
</dbReference>
<reference evidence="2 3" key="1">
    <citation type="submission" date="2015-06" db="EMBL/GenBank/DDBJ databases">
        <authorList>
            <person name="Ju K.-S."/>
            <person name="Doroghazi J.R."/>
            <person name="Metcalf W.W."/>
        </authorList>
    </citation>
    <scope>NUCLEOTIDE SEQUENCE [LARGE SCALE GENOMIC DNA]</scope>
    <source>
        <strain evidence="2 3">NRRL 3414</strain>
    </source>
</reference>
<sequence>MQQSRVPGRTEADRLGENGGLAHPGDAMQGLLAAVEGRDAQALDGGRELMQASHLFVAGEPRQKVVDALRESQL</sequence>
<comment type="caution">
    <text evidence="2">The sequence shown here is derived from an EMBL/GenBank/DDBJ whole genome shotgun (WGS) entry which is preliminary data.</text>
</comment>
<name>A0A0J7Z5W9_STRVR</name>